<keyword evidence="1" id="KW-0812">Transmembrane</keyword>
<protein>
    <submittedName>
        <fullName evidence="3">Uncharacterized protein</fullName>
    </submittedName>
</protein>
<dbReference type="AlphaFoldDB" id="A0A915E632"/>
<name>A0A915E632_9BILA</name>
<keyword evidence="1" id="KW-0472">Membrane</keyword>
<feature type="transmembrane region" description="Helical" evidence="1">
    <location>
        <begin position="310"/>
        <end position="328"/>
    </location>
</feature>
<evidence type="ECO:0000313" key="2">
    <source>
        <dbReference type="Proteomes" id="UP000887574"/>
    </source>
</evidence>
<reference evidence="3" key="1">
    <citation type="submission" date="2022-11" db="UniProtKB">
        <authorList>
            <consortium name="WormBaseParasite"/>
        </authorList>
    </citation>
    <scope>IDENTIFICATION</scope>
</reference>
<dbReference type="Proteomes" id="UP000887574">
    <property type="component" value="Unplaced"/>
</dbReference>
<keyword evidence="2" id="KW-1185">Reference proteome</keyword>
<proteinExistence type="predicted"/>
<evidence type="ECO:0000256" key="1">
    <source>
        <dbReference type="SAM" id="Phobius"/>
    </source>
</evidence>
<dbReference type="WBParaSite" id="jg2723">
    <property type="protein sequence ID" value="jg2723"/>
    <property type="gene ID" value="jg2723"/>
</dbReference>
<sequence>MSHTLQSRDFGGFYTNKDMPYNVLTVAMDITNVLNESMFITYVLNNRSAEILTELATAEKQLFYEWIEKNVVDAPIVPSRLDRRDWQDDQSFFPQDQVTQAIKSQYSPQFPFEWTPYAHNLNFFYDMADVSLVGFNDNKITLQIYYQHLPFPNLCHLASTLLIEENCRQMAPNLHFMSCPVLLSEQMEVTVQSICRSPKSNAYECLESGLPKLPQQLTEYPLKVLEVEDEFVFERRFKSFALIGTNRKVYDGVMVPRTGHSDKMLFDFPNTKVFDLWSDGKHYFNKASGQPLKFRQARKAEGGTNFLSSYFLWGGIFIVFVVLFVVLYKCSACFRKIFWNPKPQEASPPKTPALLLLPQTLMATIQQ</sequence>
<accession>A0A915E632</accession>
<organism evidence="2 3">
    <name type="scientific">Ditylenchus dipsaci</name>
    <dbReference type="NCBI Taxonomy" id="166011"/>
    <lineage>
        <taxon>Eukaryota</taxon>
        <taxon>Metazoa</taxon>
        <taxon>Ecdysozoa</taxon>
        <taxon>Nematoda</taxon>
        <taxon>Chromadorea</taxon>
        <taxon>Rhabditida</taxon>
        <taxon>Tylenchina</taxon>
        <taxon>Tylenchomorpha</taxon>
        <taxon>Sphaerularioidea</taxon>
        <taxon>Anguinidae</taxon>
        <taxon>Anguininae</taxon>
        <taxon>Ditylenchus</taxon>
    </lineage>
</organism>
<keyword evidence="1" id="KW-1133">Transmembrane helix</keyword>
<evidence type="ECO:0000313" key="3">
    <source>
        <dbReference type="WBParaSite" id="jg2723"/>
    </source>
</evidence>